<reference evidence="5" key="1">
    <citation type="submission" date="2016-10" db="EMBL/GenBank/DDBJ databases">
        <authorList>
            <person name="Varghese N."/>
            <person name="Submissions S."/>
        </authorList>
    </citation>
    <scope>NUCLEOTIDE SEQUENCE [LARGE SCALE GENOMIC DNA]</scope>
    <source>
        <strain evidence="5">Mob M</strain>
    </source>
</reference>
<dbReference type="STRING" id="487685.SAMN04488696_0788"/>
<dbReference type="Pfam" id="PF01168">
    <property type="entry name" value="Ala_racemase_N"/>
    <property type="match status" value="1"/>
</dbReference>
<sequence>MISIGENMSVEENITEVLQELGNTKLVCVTKTVDPERINEAIKAGATIIGENRVQEYEEKYASLLPSERHLIGHLQTNKVKKAVQFFDVIQSVDSLKVAQEIDKRAEEAAKVQNIYLQVNIGAEPQKYGFMQNEIEQAIEEIASLNNVRVTGMMCIPPYVPSEQARLYFRKMKGLFDELKASTQEGYDNIDLQDLSMGMSGDYKVAIEEGATIVRIGSAIFGSRK</sequence>
<dbReference type="InterPro" id="IPR001608">
    <property type="entry name" value="Ala_racemase_N"/>
</dbReference>
<dbReference type="FunFam" id="3.20.20.10:FF:000018">
    <property type="entry name" value="Pyridoxal phosphate homeostasis protein"/>
    <property type="match status" value="1"/>
</dbReference>
<dbReference type="NCBIfam" id="TIGR00044">
    <property type="entry name" value="YggS family pyridoxal phosphate-dependent enzyme"/>
    <property type="match status" value="1"/>
</dbReference>
<protein>
    <recommendedName>
        <fullName evidence="2">Pyridoxal phosphate homeostasis protein</fullName>
        <shortName evidence="2">PLP homeostasis protein</shortName>
    </recommendedName>
</protein>
<dbReference type="InterPro" id="IPR029066">
    <property type="entry name" value="PLP-binding_barrel"/>
</dbReference>
<comment type="similarity">
    <text evidence="2">Belongs to the pyridoxal phosphate-binding protein YggS/PROSC family.</text>
</comment>
<evidence type="ECO:0000256" key="2">
    <source>
        <dbReference type="HAMAP-Rule" id="MF_02087"/>
    </source>
</evidence>
<dbReference type="Gene3D" id="3.20.20.10">
    <property type="entry name" value="Alanine racemase"/>
    <property type="match status" value="1"/>
</dbReference>
<gene>
    <name evidence="4" type="ORF">SAMN04488696_0788</name>
</gene>
<dbReference type="InterPro" id="IPR011078">
    <property type="entry name" value="PyrdxlP_homeostasis"/>
</dbReference>
<keyword evidence="5" id="KW-1185">Reference proteome</keyword>
<dbReference type="SUPFAM" id="SSF51419">
    <property type="entry name" value="PLP-binding barrel"/>
    <property type="match status" value="1"/>
</dbReference>
<accession>A0A1I4PPM8</accession>
<dbReference type="GO" id="GO:0030170">
    <property type="term" value="F:pyridoxal phosphate binding"/>
    <property type="evidence" value="ECO:0007669"/>
    <property type="project" value="UniProtKB-UniRule"/>
</dbReference>
<dbReference type="Proteomes" id="UP000198535">
    <property type="component" value="Unassembled WGS sequence"/>
</dbReference>
<dbReference type="AlphaFoldDB" id="A0A1I4PPM8"/>
<evidence type="ECO:0000259" key="3">
    <source>
        <dbReference type="Pfam" id="PF01168"/>
    </source>
</evidence>
<dbReference type="EMBL" id="FOUJ01000001">
    <property type="protein sequence ID" value="SFM29335.1"/>
    <property type="molecule type" value="Genomic_DNA"/>
</dbReference>
<name>A0A1I4PPM8_9EURY</name>
<proteinExistence type="inferred from homology"/>
<evidence type="ECO:0000313" key="5">
    <source>
        <dbReference type="Proteomes" id="UP000198535"/>
    </source>
</evidence>
<dbReference type="PANTHER" id="PTHR10146">
    <property type="entry name" value="PROLINE SYNTHETASE CO-TRANSCRIBED BACTERIAL HOMOLOG PROTEIN"/>
    <property type="match status" value="1"/>
</dbReference>
<dbReference type="PIRSF" id="PIRSF004848">
    <property type="entry name" value="YBL036c_PLPDEIII"/>
    <property type="match status" value="1"/>
</dbReference>
<keyword evidence="1 2" id="KW-0663">Pyridoxal phosphate</keyword>
<dbReference type="CDD" id="cd00635">
    <property type="entry name" value="PLPDE_III_YBL036c_like"/>
    <property type="match status" value="1"/>
</dbReference>
<dbReference type="PANTHER" id="PTHR10146:SF14">
    <property type="entry name" value="PYRIDOXAL PHOSPHATE HOMEOSTASIS PROTEIN"/>
    <property type="match status" value="1"/>
</dbReference>
<comment type="function">
    <text evidence="2">Pyridoxal 5'-phosphate (PLP)-binding protein, which is involved in PLP homeostasis.</text>
</comment>
<dbReference type="HAMAP" id="MF_02087">
    <property type="entry name" value="PLP_homeostasis"/>
    <property type="match status" value="1"/>
</dbReference>
<evidence type="ECO:0000313" key="4">
    <source>
        <dbReference type="EMBL" id="SFM29335.1"/>
    </source>
</evidence>
<feature type="modified residue" description="N6-(pyridoxal phosphate)lysine" evidence="2">
    <location>
        <position position="31"/>
    </location>
</feature>
<evidence type="ECO:0000256" key="1">
    <source>
        <dbReference type="ARBA" id="ARBA00022898"/>
    </source>
</evidence>
<feature type="domain" description="Alanine racemase N-terminal" evidence="3">
    <location>
        <begin position="10"/>
        <end position="224"/>
    </location>
</feature>
<organism evidence="4 5">
    <name type="scientific">Methanolobus profundi</name>
    <dbReference type="NCBI Taxonomy" id="487685"/>
    <lineage>
        <taxon>Archaea</taxon>
        <taxon>Methanobacteriati</taxon>
        <taxon>Methanobacteriota</taxon>
        <taxon>Stenosarchaea group</taxon>
        <taxon>Methanomicrobia</taxon>
        <taxon>Methanosarcinales</taxon>
        <taxon>Methanosarcinaceae</taxon>
        <taxon>Methanolobus</taxon>
    </lineage>
</organism>